<protein>
    <submittedName>
        <fullName evidence="1">Cloacin immunity protein</fullName>
    </submittedName>
</protein>
<dbReference type="GO" id="GO:0015643">
    <property type="term" value="F:toxic substance binding"/>
    <property type="evidence" value="ECO:0007669"/>
    <property type="project" value="InterPro"/>
</dbReference>
<dbReference type="InterPro" id="IPR036528">
    <property type="entry name" value="Cloacn_immnty_sf"/>
</dbReference>
<dbReference type="Gene3D" id="3.10.50.20">
    <property type="entry name" value="Cloacin immunity protein"/>
    <property type="match status" value="1"/>
</dbReference>
<accession>A0A022PM09</accession>
<dbReference type="InterPro" id="IPR003063">
    <property type="entry name" value="Cloacn_immnty_fam"/>
</dbReference>
<dbReference type="Pfam" id="PF03513">
    <property type="entry name" value="Cloacin_immun"/>
    <property type="match status" value="1"/>
</dbReference>
<name>A0A022PM09_9GAMM</name>
<dbReference type="AlphaFoldDB" id="A0A022PM09"/>
<organism evidence="1 2">
    <name type="scientific">Photorhabdus aegyptia</name>
    <dbReference type="NCBI Taxonomy" id="2805098"/>
    <lineage>
        <taxon>Bacteria</taxon>
        <taxon>Pseudomonadati</taxon>
        <taxon>Pseudomonadota</taxon>
        <taxon>Gammaproteobacteria</taxon>
        <taxon>Enterobacterales</taxon>
        <taxon>Morganellaceae</taxon>
        <taxon>Photorhabdus</taxon>
    </lineage>
</organism>
<dbReference type="EMBL" id="JFGV01000023">
    <property type="protein sequence ID" value="EYU15565.1"/>
    <property type="molecule type" value="Genomic_DNA"/>
</dbReference>
<dbReference type="PATRIC" id="fig|1393736.3.peg.1945"/>
<dbReference type="GO" id="GO:0030153">
    <property type="term" value="P:bacteriocin immunity"/>
    <property type="evidence" value="ECO:0007669"/>
    <property type="project" value="InterPro"/>
</dbReference>
<evidence type="ECO:0000313" key="2">
    <source>
        <dbReference type="Proteomes" id="UP000023464"/>
    </source>
</evidence>
<reference evidence="1 2" key="1">
    <citation type="submission" date="2014-03" db="EMBL/GenBank/DDBJ databases">
        <title>Draft Genome of Photorhabdus luminescens BA1, an Egyptian Isolate.</title>
        <authorList>
            <person name="Ghazal S."/>
            <person name="Hurst S.G.IV."/>
            <person name="Morris K."/>
            <person name="Thomas K."/>
            <person name="Tisa L.S."/>
        </authorList>
    </citation>
    <scope>NUCLEOTIDE SEQUENCE [LARGE SCALE GENOMIC DNA]</scope>
    <source>
        <strain evidence="1 2">BA1</strain>
    </source>
</reference>
<proteinExistence type="predicted"/>
<dbReference type="Proteomes" id="UP000023464">
    <property type="component" value="Unassembled WGS sequence"/>
</dbReference>
<comment type="caution">
    <text evidence="1">The sequence shown here is derived from an EMBL/GenBank/DDBJ whole genome shotgun (WGS) entry which is preliminary data.</text>
</comment>
<sequence>MGLKLRLEWFDKQTELGEGCEYSKDFGDNADVMASGLGISTEDNINNGGFDVESKWVSVLQPHFCHQIDLSAYDYQISFDYRDLW</sequence>
<dbReference type="SUPFAM" id="SSF54552">
    <property type="entry name" value="Colicin E3 immunity protein"/>
    <property type="match status" value="1"/>
</dbReference>
<gene>
    <name evidence="1" type="ORF">BA1DRAFT_01920</name>
</gene>
<keyword evidence="2" id="KW-1185">Reference proteome</keyword>
<dbReference type="PRINTS" id="PR01296">
    <property type="entry name" value="CLOACNIMMNTY"/>
</dbReference>
<evidence type="ECO:0000313" key="1">
    <source>
        <dbReference type="EMBL" id="EYU15565.1"/>
    </source>
</evidence>
<dbReference type="RefSeq" id="WP_036778200.1">
    <property type="nucleotide sequence ID" value="NZ_CAWLTM010000092.1"/>
</dbReference>